<keyword evidence="3" id="KW-1185">Reference proteome</keyword>
<accession>A0ABM8ZIN6</accession>
<gene>
    <name evidence="2" type="ORF">VHP8226_02067</name>
</gene>
<dbReference type="InterPro" id="IPR036814">
    <property type="entry name" value="YqcC-like_sf"/>
</dbReference>
<proteinExistence type="predicted"/>
<protein>
    <recommendedName>
        <fullName evidence="1">YqcC-like domain-containing protein</fullName>
    </recommendedName>
</protein>
<feature type="domain" description="YqcC-like" evidence="1">
    <location>
        <begin position="25"/>
        <end position="119"/>
    </location>
</feature>
<reference evidence="2" key="1">
    <citation type="submission" date="2021-12" db="EMBL/GenBank/DDBJ databases">
        <authorList>
            <person name="Rodrigo-Torres L."/>
            <person name="Arahal R. D."/>
            <person name="Lucena T."/>
        </authorList>
    </citation>
    <scope>NUCLEOTIDE SEQUENCE</scope>
    <source>
        <strain evidence="2">CECT 8226</strain>
    </source>
</reference>
<evidence type="ECO:0000259" key="1">
    <source>
        <dbReference type="Pfam" id="PF04287"/>
    </source>
</evidence>
<sequence length="123" mass="14457">MVFYTQISSLRDFFIFASQLPSSTMKAHIEQLKQLLIEHKLWQWHAPDLERLQSQQPFAVDTLQPEQWLQWIFIARIEALIAAGAPLPNGFSIAPYFEEVWKHQPDYQPIIQLLTQIDEQAHD</sequence>
<dbReference type="PANTHER" id="PTHR39586:SF1">
    <property type="entry name" value="CYTOPLASMIC PROTEIN"/>
    <property type="match status" value="1"/>
</dbReference>
<name>A0ABM8ZIN6_9VIBR</name>
<dbReference type="SUPFAM" id="SSF158452">
    <property type="entry name" value="YqcC-like"/>
    <property type="match status" value="1"/>
</dbReference>
<evidence type="ECO:0000313" key="3">
    <source>
        <dbReference type="Proteomes" id="UP000838160"/>
    </source>
</evidence>
<dbReference type="Pfam" id="PF04287">
    <property type="entry name" value="DUF446"/>
    <property type="match status" value="1"/>
</dbReference>
<dbReference type="Gene3D" id="1.20.1440.40">
    <property type="entry name" value="YqcC-like"/>
    <property type="match status" value="1"/>
</dbReference>
<evidence type="ECO:0000313" key="2">
    <source>
        <dbReference type="EMBL" id="CAH0526695.1"/>
    </source>
</evidence>
<organism evidence="2 3">
    <name type="scientific">Vibrio hippocampi</name>
    <dbReference type="NCBI Taxonomy" id="654686"/>
    <lineage>
        <taxon>Bacteria</taxon>
        <taxon>Pseudomonadati</taxon>
        <taxon>Pseudomonadota</taxon>
        <taxon>Gammaproteobacteria</taxon>
        <taxon>Vibrionales</taxon>
        <taxon>Vibrionaceae</taxon>
        <taxon>Vibrio</taxon>
    </lineage>
</organism>
<dbReference type="EMBL" id="CAKLCM010000002">
    <property type="protein sequence ID" value="CAH0526695.1"/>
    <property type="molecule type" value="Genomic_DNA"/>
</dbReference>
<dbReference type="Proteomes" id="UP000838160">
    <property type="component" value="Unassembled WGS sequence"/>
</dbReference>
<dbReference type="PANTHER" id="PTHR39586">
    <property type="entry name" value="CYTOPLASMIC PROTEIN-RELATED"/>
    <property type="match status" value="1"/>
</dbReference>
<comment type="caution">
    <text evidence="2">The sequence shown here is derived from an EMBL/GenBank/DDBJ whole genome shotgun (WGS) entry which is preliminary data.</text>
</comment>
<dbReference type="InterPro" id="IPR023376">
    <property type="entry name" value="YqcC-like_dom"/>
</dbReference>
<dbReference type="InterPro" id="IPR007384">
    <property type="entry name" value="UCP006257"/>
</dbReference>